<feature type="domain" description="NlpC/P60" evidence="5">
    <location>
        <begin position="41"/>
        <end position="178"/>
    </location>
</feature>
<name>A0ABX1B445_9ACTN</name>
<accession>A0ABX1B445</accession>
<keyword evidence="7" id="KW-1185">Reference proteome</keyword>
<evidence type="ECO:0000256" key="4">
    <source>
        <dbReference type="ARBA" id="ARBA00022807"/>
    </source>
</evidence>
<evidence type="ECO:0000256" key="1">
    <source>
        <dbReference type="ARBA" id="ARBA00007074"/>
    </source>
</evidence>
<dbReference type="Pfam" id="PF00877">
    <property type="entry name" value="NLPC_P60"/>
    <property type="match status" value="1"/>
</dbReference>
<keyword evidence="4" id="KW-0788">Thiol protease</keyword>
<gene>
    <name evidence="6" type="ORF">HCN51_19445</name>
</gene>
<reference evidence="6 7" key="1">
    <citation type="submission" date="2020-03" db="EMBL/GenBank/DDBJ databases">
        <title>WGS of actinomycetes isolated from Thailand.</title>
        <authorList>
            <person name="Thawai C."/>
        </authorList>
    </citation>
    <scope>NUCLEOTIDE SEQUENCE [LARGE SCALE GENOMIC DNA]</scope>
    <source>
        <strain evidence="6 7">FMUSA5-5</strain>
    </source>
</reference>
<keyword evidence="3" id="KW-0378">Hydrolase</keyword>
<dbReference type="EMBL" id="JAATEP010000012">
    <property type="protein sequence ID" value="NJP91607.1"/>
    <property type="molecule type" value="Genomic_DNA"/>
</dbReference>
<dbReference type="PANTHER" id="PTHR47359:SF3">
    <property type="entry name" value="NLP_P60 DOMAIN-CONTAINING PROTEIN-RELATED"/>
    <property type="match status" value="1"/>
</dbReference>
<evidence type="ECO:0000256" key="3">
    <source>
        <dbReference type="ARBA" id="ARBA00022801"/>
    </source>
</evidence>
<dbReference type="InterPro" id="IPR000064">
    <property type="entry name" value="NLP_P60_dom"/>
</dbReference>
<dbReference type="PANTHER" id="PTHR47359">
    <property type="entry name" value="PEPTIDOGLYCAN DL-ENDOPEPTIDASE CWLO"/>
    <property type="match status" value="1"/>
</dbReference>
<comment type="similarity">
    <text evidence="1">Belongs to the peptidase C40 family.</text>
</comment>
<comment type="caution">
    <text evidence="6">The sequence shown here is derived from an EMBL/GenBank/DDBJ whole genome shotgun (WGS) entry which is preliminary data.</text>
</comment>
<dbReference type="SUPFAM" id="SSF54001">
    <property type="entry name" value="Cysteine proteinases"/>
    <property type="match status" value="1"/>
</dbReference>
<dbReference type="InterPro" id="IPR051794">
    <property type="entry name" value="PG_Endopeptidase_C40"/>
</dbReference>
<organism evidence="6 7">
    <name type="scientific">Nonomuraea composti</name>
    <dbReference type="NCBI Taxonomy" id="2720023"/>
    <lineage>
        <taxon>Bacteria</taxon>
        <taxon>Bacillati</taxon>
        <taxon>Actinomycetota</taxon>
        <taxon>Actinomycetes</taxon>
        <taxon>Streptosporangiales</taxon>
        <taxon>Streptosporangiaceae</taxon>
        <taxon>Nonomuraea</taxon>
    </lineage>
</organism>
<protein>
    <submittedName>
        <fullName evidence="6">C40 family peptidase</fullName>
    </submittedName>
</protein>
<evidence type="ECO:0000313" key="6">
    <source>
        <dbReference type="EMBL" id="NJP91607.1"/>
    </source>
</evidence>
<evidence type="ECO:0000259" key="5">
    <source>
        <dbReference type="PROSITE" id="PS51935"/>
    </source>
</evidence>
<dbReference type="Gene3D" id="3.90.1720.10">
    <property type="entry name" value="endopeptidase domain like (from Nostoc punctiforme)"/>
    <property type="match status" value="1"/>
</dbReference>
<sequence length="178" mass="18982">MDPRRLAERIVTSVARRTCDDLSRKINEALDPETLATLRTSGRGGVALAAALKMLGVPYSWGGGGPDGPSYGIGRGASTKGFDCSGLAEYAWAKAGVKIGGHTSTQWHAGVHVPRAQLKPGDLLFFAKDPRNPATIHHVVINIDGKRYLHAPATGSNVQIDQWTTRRQAEYAGAVRPG</sequence>
<dbReference type="InterPro" id="IPR038765">
    <property type="entry name" value="Papain-like_cys_pep_sf"/>
</dbReference>
<evidence type="ECO:0000256" key="2">
    <source>
        <dbReference type="ARBA" id="ARBA00022670"/>
    </source>
</evidence>
<dbReference type="PROSITE" id="PS51935">
    <property type="entry name" value="NLPC_P60"/>
    <property type="match status" value="1"/>
</dbReference>
<evidence type="ECO:0000313" key="7">
    <source>
        <dbReference type="Proteomes" id="UP000696294"/>
    </source>
</evidence>
<proteinExistence type="inferred from homology"/>
<dbReference type="Proteomes" id="UP000696294">
    <property type="component" value="Unassembled WGS sequence"/>
</dbReference>
<keyword evidence="2" id="KW-0645">Protease</keyword>